<keyword evidence="3" id="KW-0963">Cytoplasm</keyword>
<feature type="domain" description="CheW-like" evidence="5">
    <location>
        <begin position="8"/>
        <end position="154"/>
    </location>
</feature>
<dbReference type="Gene3D" id="2.30.30.40">
    <property type="entry name" value="SH3 Domains"/>
    <property type="match status" value="2"/>
</dbReference>
<gene>
    <name evidence="6" type="ORF">WG901_22010</name>
</gene>
<dbReference type="SMART" id="SM00260">
    <property type="entry name" value="CheW"/>
    <property type="match status" value="3"/>
</dbReference>
<dbReference type="InterPro" id="IPR002545">
    <property type="entry name" value="CheW-lke_dom"/>
</dbReference>
<dbReference type="Proteomes" id="UP001361239">
    <property type="component" value="Unassembled WGS sequence"/>
</dbReference>
<dbReference type="InterPro" id="IPR039315">
    <property type="entry name" value="CheW"/>
</dbReference>
<dbReference type="Pfam" id="PF01584">
    <property type="entry name" value="CheW"/>
    <property type="match status" value="3"/>
</dbReference>
<dbReference type="Gene3D" id="2.40.50.180">
    <property type="entry name" value="CheA-289, Domain 4"/>
    <property type="match status" value="3"/>
</dbReference>
<accession>A0ABU8S1Y3</accession>
<dbReference type="PANTHER" id="PTHR22617:SF45">
    <property type="entry name" value="CHEMOTAXIS PROTEIN CHEW"/>
    <property type="match status" value="1"/>
</dbReference>
<feature type="domain" description="CheW-like" evidence="5">
    <location>
        <begin position="145"/>
        <end position="289"/>
    </location>
</feature>
<feature type="domain" description="CheW-like" evidence="5">
    <location>
        <begin position="312"/>
        <end position="453"/>
    </location>
</feature>
<evidence type="ECO:0000313" key="7">
    <source>
        <dbReference type="Proteomes" id="UP001361239"/>
    </source>
</evidence>
<evidence type="ECO:0000259" key="5">
    <source>
        <dbReference type="PROSITE" id="PS50851"/>
    </source>
</evidence>
<reference evidence="6 7" key="1">
    <citation type="submission" date="2024-03" db="EMBL/GenBank/DDBJ databases">
        <authorList>
            <person name="Jo J.-H."/>
        </authorList>
    </citation>
    <scope>NUCLEOTIDE SEQUENCE [LARGE SCALE GENOMIC DNA]</scope>
    <source>
        <strain evidence="6 7">PS1R-30</strain>
    </source>
</reference>
<dbReference type="PANTHER" id="PTHR22617">
    <property type="entry name" value="CHEMOTAXIS SENSOR HISTIDINE KINASE-RELATED"/>
    <property type="match status" value="1"/>
</dbReference>
<dbReference type="RefSeq" id="WP_339589284.1">
    <property type="nucleotide sequence ID" value="NZ_JBBHJZ010000007.1"/>
</dbReference>
<comment type="subcellular location">
    <subcellularLocation>
        <location evidence="1">Cytoplasm</location>
    </subcellularLocation>
</comment>
<dbReference type="InterPro" id="IPR036061">
    <property type="entry name" value="CheW-like_dom_sf"/>
</dbReference>
<keyword evidence="7" id="KW-1185">Reference proteome</keyword>
<protein>
    <recommendedName>
        <fullName evidence="2">Chemotaxis protein CheW</fullName>
    </recommendedName>
</protein>
<sequence>MENSSAFSDAMLSFRIDGQTFALKTDLVREVATMPKITRVPQAPESILGLANLRGSVITVLSVARLLHRPQGIPTRIIVVDAGERLGLAVDDTRQIVAADQSSDAIEIDIEKLLGQAMPARTERSARGGGGGRASRDETPDEIETIALVAFAIGDQDFAMPLAAVEEVLRMPAEIAVMPDADEVVIGSAAVRGELLPILSLRALLALPAQSQETRARLLVVRIGVHRVGLLVDEMRSILRVPETMIDAVPQVLSRGQAEARIQAICRMKDGERLVSVLAADALLRDDITARLLNGGSAEQGIMAQNEVEADSEQFLIFRIGEEEFGLPISAVEEVALLPAKLTPVPKSPAFVLGVMNLRGQVIPVIDQAQRFGAATAKAGRRRVIIARVGELQAGFIVDAVSEVVRVPASALRPAPEFGNEETRVFEQVANLADEQRLILIVDPRELLDRAEQDFLQALGRKGAKGVP</sequence>
<proteinExistence type="predicted"/>
<dbReference type="PROSITE" id="PS50851">
    <property type="entry name" value="CHEW"/>
    <property type="match status" value="3"/>
</dbReference>
<evidence type="ECO:0000256" key="2">
    <source>
        <dbReference type="ARBA" id="ARBA00021483"/>
    </source>
</evidence>
<feature type="region of interest" description="Disordered" evidence="4">
    <location>
        <begin position="119"/>
        <end position="138"/>
    </location>
</feature>
<dbReference type="EMBL" id="JBBHJZ010000007">
    <property type="protein sequence ID" value="MEJ5979345.1"/>
    <property type="molecule type" value="Genomic_DNA"/>
</dbReference>
<evidence type="ECO:0000256" key="4">
    <source>
        <dbReference type="SAM" id="MobiDB-lite"/>
    </source>
</evidence>
<evidence type="ECO:0000313" key="6">
    <source>
        <dbReference type="EMBL" id="MEJ5979345.1"/>
    </source>
</evidence>
<organism evidence="6 7">
    <name type="scientific">Novosphingobium anseongense</name>
    <dbReference type="NCBI Taxonomy" id="3133436"/>
    <lineage>
        <taxon>Bacteria</taxon>
        <taxon>Pseudomonadati</taxon>
        <taxon>Pseudomonadota</taxon>
        <taxon>Alphaproteobacteria</taxon>
        <taxon>Sphingomonadales</taxon>
        <taxon>Sphingomonadaceae</taxon>
        <taxon>Novosphingobium</taxon>
    </lineage>
</organism>
<comment type="caution">
    <text evidence="6">The sequence shown here is derived from an EMBL/GenBank/DDBJ whole genome shotgun (WGS) entry which is preliminary data.</text>
</comment>
<evidence type="ECO:0000256" key="1">
    <source>
        <dbReference type="ARBA" id="ARBA00004496"/>
    </source>
</evidence>
<dbReference type="SUPFAM" id="SSF50341">
    <property type="entry name" value="CheW-like"/>
    <property type="match status" value="3"/>
</dbReference>
<evidence type="ECO:0000256" key="3">
    <source>
        <dbReference type="ARBA" id="ARBA00022490"/>
    </source>
</evidence>
<name>A0ABU8S1Y3_9SPHN</name>